<evidence type="ECO:0000313" key="4">
    <source>
        <dbReference type="Proteomes" id="UP000620559"/>
    </source>
</evidence>
<keyword evidence="4" id="KW-1185">Reference proteome</keyword>
<evidence type="ECO:0000256" key="1">
    <source>
        <dbReference type="SAM" id="Phobius"/>
    </source>
</evidence>
<keyword evidence="1" id="KW-1133">Transmembrane helix</keyword>
<reference evidence="3" key="1">
    <citation type="submission" date="2020-10" db="EMBL/GenBank/DDBJ databases">
        <authorList>
            <person name="Castelo-Branco R."/>
            <person name="Eusebio N."/>
            <person name="Adriana R."/>
            <person name="Vieira A."/>
            <person name="Brugerolle De Fraissinette N."/>
            <person name="Rezende De Castro R."/>
            <person name="Schneider M.P."/>
            <person name="Vasconcelos V."/>
            <person name="Leao P.N."/>
        </authorList>
    </citation>
    <scope>NUCLEOTIDE SEQUENCE</scope>
    <source>
        <strain evidence="3">LEGE 06105</strain>
    </source>
</reference>
<proteinExistence type="predicted"/>
<dbReference type="PANTHER" id="PTHR14969">
    <property type="entry name" value="SPHINGOSINE-1-PHOSPHATE PHOSPHOHYDROLASE"/>
    <property type="match status" value="1"/>
</dbReference>
<dbReference type="Proteomes" id="UP000620559">
    <property type="component" value="Unassembled WGS sequence"/>
</dbReference>
<feature type="transmembrane region" description="Helical" evidence="1">
    <location>
        <begin position="178"/>
        <end position="199"/>
    </location>
</feature>
<dbReference type="PANTHER" id="PTHR14969:SF13">
    <property type="entry name" value="AT30094P"/>
    <property type="match status" value="1"/>
</dbReference>
<organism evidence="3 4">
    <name type="scientific">Plectonema cf. radiosum LEGE 06105</name>
    <dbReference type="NCBI Taxonomy" id="945769"/>
    <lineage>
        <taxon>Bacteria</taxon>
        <taxon>Bacillati</taxon>
        <taxon>Cyanobacteriota</taxon>
        <taxon>Cyanophyceae</taxon>
        <taxon>Oscillatoriophycideae</taxon>
        <taxon>Oscillatoriales</taxon>
        <taxon>Microcoleaceae</taxon>
        <taxon>Plectonema</taxon>
    </lineage>
</organism>
<feature type="transmembrane region" description="Helical" evidence="1">
    <location>
        <begin position="20"/>
        <end position="43"/>
    </location>
</feature>
<dbReference type="InterPro" id="IPR036938">
    <property type="entry name" value="PAP2/HPO_sf"/>
</dbReference>
<evidence type="ECO:0000313" key="3">
    <source>
        <dbReference type="EMBL" id="MBE9216353.1"/>
    </source>
</evidence>
<accession>A0A8J7FHF7</accession>
<dbReference type="SUPFAM" id="SSF48317">
    <property type="entry name" value="Acid phosphatase/Vanadium-dependent haloperoxidase"/>
    <property type="match status" value="1"/>
</dbReference>
<comment type="caution">
    <text evidence="3">The sequence shown here is derived from an EMBL/GenBank/DDBJ whole genome shotgun (WGS) entry which is preliminary data.</text>
</comment>
<dbReference type="RefSeq" id="WP_193924864.1">
    <property type="nucleotide sequence ID" value="NZ_JADEWL010000160.1"/>
</dbReference>
<feature type="transmembrane region" description="Helical" evidence="1">
    <location>
        <begin position="76"/>
        <end position="102"/>
    </location>
</feature>
<protein>
    <submittedName>
        <fullName evidence="3">Phosphatase PAP2 family protein</fullName>
    </submittedName>
</protein>
<keyword evidence="1" id="KW-0472">Membrane</keyword>
<dbReference type="Pfam" id="PF01569">
    <property type="entry name" value="PAP2"/>
    <property type="match status" value="1"/>
</dbReference>
<feature type="transmembrane region" description="Helical" evidence="1">
    <location>
        <begin position="146"/>
        <end position="169"/>
    </location>
</feature>
<name>A0A8J7FHF7_9CYAN</name>
<dbReference type="EMBL" id="JADEWL010000160">
    <property type="protein sequence ID" value="MBE9216353.1"/>
    <property type="molecule type" value="Genomic_DNA"/>
</dbReference>
<gene>
    <name evidence="3" type="ORF">IQ247_27450</name>
</gene>
<sequence>MFNYTNKLIQNWREQVSPRLSPLLSFLWVGGFAIAILSLWLFFQITERVFAEQTTEFDIAILQSIYKLHAPLLNQIMTGITFLGNGSTLIYLSCFVGVFLLVSRKFASAFALVIVTFGGLNLNVWLKTMFGRVRPTLWERIVDANSFSFPSGHAMVSLIVYGFVGYLLIANFPAWKGLILFCTTLLILAIGFSRLYLGVHWPTDIIAGYAAGLVWLISCIFSLEILQSLLRKENQETVIQE</sequence>
<feature type="domain" description="Phosphatidic acid phosphatase type 2/haloperoxidase" evidence="2">
    <location>
        <begin position="106"/>
        <end position="220"/>
    </location>
</feature>
<dbReference type="CDD" id="cd03392">
    <property type="entry name" value="PAP2_like_2"/>
    <property type="match status" value="1"/>
</dbReference>
<evidence type="ECO:0000259" key="2">
    <source>
        <dbReference type="SMART" id="SM00014"/>
    </source>
</evidence>
<dbReference type="SMART" id="SM00014">
    <property type="entry name" value="acidPPc"/>
    <property type="match status" value="1"/>
</dbReference>
<dbReference type="AlphaFoldDB" id="A0A8J7FHF7"/>
<dbReference type="Gene3D" id="1.20.144.10">
    <property type="entry name" value="Phosphatidic acid phosphatase type 2/haloperoxidase"/>
    <property type="match status" value="1"/>
</dbReference>
<keyword evidence="1" id="KW-0812">Transmembrane</keyword>
<feature type="transmembrane region" description="Helical" evidence="1">
    <location>
        <begin position="205"/>
        <end position="226"/>
    </location>
</feature>
<feature type="transmembrane region" description="Helical" evidence="1">
    <location>
        <begin position="109"/>
        <end position="126"/>
    </location>
</feature>
<dbReference type="InterPro" id="IPR000326">
    <property type="entry name" value="PAP2/HPO"/>
</dbReference>